<keyword evidence="2" id="KW-1185">Reference proteome</keyword>
<comment type="caution">
    <text evidence="1">The sequence shown here is derived from an EMBL/GenBank/DDBJ whole genome shotgun (WGS) entry which is preliminary data.</text>
</comment>
<sequence>MRILSDSELTDVSGGGASLIPPTLAGLAALAGNTIIGIDNTLNSFQDAIAPIGVVLTVVTGPVVGALHQFNDFAIYKATQGLNTFAQALGGTIAPDYHYENEWINGIN</sequence>
<accession>A0ABT3Q8R1</accession>
<organism evidence="1 2">
    <name type="scientific">Acetobacter farinalis</name>
    <dbReference type="NCBI Taxonomy" id="1260984"/>
    <lineage>
        <taxon>Bacteria</taxon>
        <taxon>Pseudomonadati</taxon>
        <taxon>Pseudomonadota</taxon>
        <taxon>Alphaproteobacteria</taxon>
        <taxon>Acetobacterales</taxon>
        <taxon>Acetobacteraceae</taxon>
        <taxon>Acetobacter</taxon>
    </lineage>
</organism>
<protein>
    <recommendedName>
        <fullName evidence="3">Bacteriocin</fullName>
    </recommendedName>
</protein>
<evidence type="ECO:0000313" key="1">
    <source>
        <dbReference type="EMBL" id="MCX2561679.1"/>
    </source>
</evidence>
<evidence type="ECO:0000313" key="2">
    <source>
        <dbReference type="Proteomes" id="UP001526446"/>
    </source>
</evidence>
<proteinExistence type="predicted"/>
<dbReference type="RefSeq" id="WP_166122301.1">
    <property type="nucleotide sequence ID" value="NZ_JAPIUX010000012.1"/>
</dbReference>
<evidence type="ECO:0008006" key="3">
    <source>
        <dbReference type="Google" id="ProtNLM"/>
    </source>
</evidence>
<name>A0ABT3Q8R1_9PROT</name>
<reference evidence="1 2" key="1">
    <citation type="submission" date="2022-11" db="EMBL/GenBank/DDBJ databases">
        <title>Genome sequencing of Acetobacter type strain.</title>
        <authorList>
            <person name="Heo J."/>
            <person name="Lee D."/>
            <person name="Han B.-H."/>
            <person name="Hong S.-B."/>
            <person name="Kwon S.-W."/>
        </authorList>
    </citation>
    <scope>NUCLEOTIDE SEQUENCE [LARGE SCALE GENOMIC DNA]</scope>
    <source>
        <strain evidence="1 2">KACC 21251</strain>
    </source>
</reference>
<gene>
    <name evidence="1" type="ORF">OQ252_09765</name>
</gene>
<dbReference type="EMBL" id="JAPIUX010000012">
    <property type="protein sequence ID" value="MCX2561679.1"/>
    <property type="molecule type" value="Genomic_DNA"/>
</dbReference>
<dbReference type="Proteomes" id="UP001526446">
    <property type="component" value="Unassembled WGS sequence"/>
</dbReference>